<organism evidence="2 3">
    <name type="scientific">Cohnella silvisoli</name>
    <dbReference type="NCBI Taxonomy" id="2873699"/>
    <lineage>
        <taxon>Bacteria</taxon>
        <taxon>Bacillati</taxon>
        <taxon>Bacillota</taxon>
        <taxon>Bacilli</taxon>
        <taxon>Bacillales</taxon>
        <taxon>Paenibacillaceae</taxon>
        <taxon>Cohnella</taxon>
    </lineage>
</organism>
<dbReference type="Pfam" id="PF03992">
    <property type="entry name" value="ABM"/>
    <property type="match status" value="1"/>
</dbReference>
<dbReference type="Proteomes" id="UP001493487">
    <property type="component" value="Unassembled WGS sequence"/>
</dbReference>
<dbReference type="EMBL" id="JASKHM010000001">
    <property type="protein sequence ID" value="MEQ4481208.1"/>
    <property type="molecule type" value="Genomic_DNA"/>
</dbReference>
<keyword evidence="2" id="KW-0503">Monooxygenase</keyword>
<feature type="domain" description="ABM" evidence="1">
    <location>
        <begin position="9"/>
        <end position="81"/>
    </location>
</feature>
<accession>A0ABV1KN10</accession>
<gene>
    <name evidence="2" type="ORF">QJS35_02240</name>
</gene>
<dbReference type="InterPro" id="IPR007138">
    <property type="entry name" value="ABM_dom"/>
</dbReference>
<evidence type="ECO:0000259" key="1">
    <source>
        <dbReference type="Pfam" id="PF03992"/>
    </source>
</evidence>
<dbReference type="RefSeq" id="WP_232182281.1">
    <property type="nucleotide sequence ID" value="NZ_JAIOAP010000001.1"/>
</dbReference>
<keyword evidence="2" id="KW-0560">Oxidoreductase</keyword>
<protein>
    <submittedName>
        <fullName evidence="2">Antibiotic biosynthesis monooxygenase</fullName>
    </submittedName>
</protein>
<comment type="caution">
    <text evidence="2">The sequence shown here is derived from an EMBL/GenBank/DDBJ whole genome shotgun (WGS) entry which is preliminary data.</text>
</comment>
<sequence>MILLSRFGMYVKFTAKPGQRDALVNILLEGTDSEQLGKECDLYIVNVSDTEPDTIWVTEMWSHPEAHEASLAQEATKASIKRAMPLIAGVEATKVRPVGGKGL</sequence>
<evidence type="ECO:0000313" key="3">
    <source>
        <dbReference type="Proteomes" id="UP001493487"/>
    </source>
</evidence>
<dbReference type="GO" id="GO:0004497">
    <property type="term" value="F:monooxygenase activity"/>
    <property type="evidence" value="ECO:0007669"/>
    <property type="project" value="UniProtKB-KW"/>
</dbReference>
<dbReference type="Gene3D" id="3.30.70.100">
    <property type="match status" value="1"/>
</dbReference>
<keyword evidence="3" id="KW-1185">Reference proteome</keyword>
<name>A0ABV1KN10_9BACL</name>
<dbReference type="SUPFAM" id="SSF54909">
    <property type="entry name" value="Dimeric alpha+beta barrel"/>
    <property type="match status" value="1"/>
</dbReference>
<dbReference type="InterPro" id="IPR011008">
    <property type="entry name" value="Dimeric_a/b-barrel"/>
</dbReference>
<evidence type="ECO:0000313" key="2">
    <source>
        <dbReference type="EMBL" id="MEQ4481208.1"/>
    </source>
</evidence>
<reference evidence="2 3" key="1">
    <citation type="journal article" date="2023" name="Genome Announc.">
        <title>Pan-Genome Analyses of the Genus Cohnella and Proposal of the Novel Species Cohnella silvisoli sp. nov., Isolated from Forest Soil.</title>
        <authorList>
            <person name="Wang C."/>
            <person name="Mao L."/>
            <person name="Bao G."/>
            <person name="Zhu H."/>
        </authorList>
    </citation>
    <scope>NUCLEOTIDE SEQUENCE [LARGE SCALE GENOMIC DNA]</scope>
    <source>
        <strain evidence="2 3">NL03-T5-1</strain>
    </source>
</reference>
<proteinExistence type="predicted"/>